<keyword evidence="1" id="KW-1133">Transmembrane helix</keyword>
<reference evidence="2 3" key="1">
    <citation type="journal article" date="2018" name="Sci. Rep.">
        <title>Genomic signatures of local adaptation to the degree of environmental predictability in rotifers.</title>
        <authorList>
            <person name="Franch-Gras L."/>
            <person name="Hahn C."/>
            <person name="Garcia-Roger E.M."/>
            <person name="Carmona M.J."/>
            <person name="Serra M."/>
            <person name="Gomez A."/>
        </authorList>
    </citation>
    <scope>NUCLEOTIDE SEQUENCE [LARGE SCALE GENOMIC DNA]</scope>
    <source>
        <strain evidence="2">HYR1</strain>
    </source>
</reference>
<comment type="caution">
    <text evidence="2">The sequence shown here is derived from an EMBL/GenBank/DDBJ whole genome shotgun (WGS) entry which is preliminary data.</text>
</comment>
<evidence type="ECO:0000313" key="2">
    <source>
        <dbReference type="EMBL" id="RNA24229.1"/>
    </source>
</evidence>
<gene>
    <name evidence="2" type="ORF">BpHYR1_049810</name>
</gene>
<dbReference type="AlphaFoldDB" id="A0A3M7RL80"/>
<dbReference type="EMBL" id="REGN01003155">
    <property type="protein sequence ID" value="RNA24229.1"/>
    <property type="molecule type" value="Genomic_DNA"/>
</dbReference>
<feature type="transmembrane region" description="Helical" evidence="1">
    <location>
        <begin position="16"/>
        <end position="34"/>
    </location>
</feature>
<proteinExistence type="predicted"/>
<evidence type="ECO:0000256" key="1">
    <source>
        <dbReference type="SAM" id="Phobius"/>
    </source>
</evidence>
<evidence type="ECO:0000313" key="3">
    <source>
        <dbReference type="Proteomes" id="UP000276133"/>
    </source>
</evidence>
<dbReference type="Proteomes" id="UP000276133">
    <property type="component" value="Unassembled WGS sequence"/>
</dbReference>
<keyword evidence="3" id="KW-1185">Reference proteome</keyword>
<accession>A0A3M7RL80</accession>
<organism evidence="2 3">
    <name type="scientific">Brachionus plicatilis</name>
    <name type="common">Marine rotifer</name>
    <name type="synonym">Brachionus muelleri</name>
    <dbReference type="NCBI Taxonomy" id="10195"/>
    <lineage>
        <taxon>Eukaryota</taxon>
        <taxon>Metazoa</taxon>
        <taxon>Spiralia</taxon>
        <taxon>Gnathifera</taxon>
        <taxon>Rotifera</taxon>
        <taxon>Eurotatoria</taxon>
        <taxon>Monogononta</taxon>
        <taxon>Pseudotrocha</taxon>
        <taxon>Ploima</taxon>
        <taxon>Brachionidae</taxon>
        <taxon>Brachionus</taxon>
    </lineage>
</organism>
<protein>
    <submittedName>
        <fullName evidence="2">Uncharacterized protein</fullName>
    </submittedName>
</protein>
<keyword evidence="1" id="KW-0472">Membrane</keyword>
<sequence>MQYYKREYIEYKRIKVLFFHLCVILVSIIISGNLSKASYNMFFESAAIRVFRYAIFHMRINFILKKRENKSKASEIFTLKKLMQD</sequence>
<keyword evidence="1" id="KW-0812">Transmembrane</keyword>
<name>A0A3M7RL80_BRAPC</name>